<evidence type="ECO:0000313" key="1">
    <source>
        <dbReference type="EMBL" id="KKL54082.1"/>
    </source>
</evidence>
<dbReference type="EMBL" id="LAZR01031327">
    <property type="protein sequence ID" value="KKL54082.1"/>
    <property type="molecule type" value="Genomic_DNA"/>
</dbReference>
<name>A0A0F9FSJ9_9ZZZZ</name>
<proteinExistence type="predicted"/>
<protein>
    <submittedName>
        <fullName evidence="1">Uncharacterized protein</fullName>
    </submittedName>
</protein>
<comment type="caution">
    <text evidence="1">The sequence shown here is derived from an EMBL/GenBank/DDBJ whole genome shotgun (WGS) entry which is preliminary data.</text>
</comment>
<dbReference type="AlphaFoldDB" id="A0A0F9FSJ9"/>
<reference evidence="1" key="1">
    <citation type="journal article" date="2015" name="Nature">
        <title>Complex archaea that bridge the gap between prokaryotes and eukaryotes.</title>
        <authorList>
            <person name="Spang A."/>
            <person name="Saw J.H."/>
            <person name="Jorgensen S.L."/>
            <person name="Zaremba-Niedzwiedzka K."/>
            <person name="Martijn J."/>
            <person name="Lind A.E."/>
            <person name="van Eijk R."/>
            <person name="Schleper C."/>
            <person name="Guy L."/>
            <person name="Ettema T.J."/>
        </authorList>
    </citation>
    <scope>NUCLEOTIDE SEQUENCE</scope>
</reference>
<sequence length="212" mass="23729">MTLNITDIKTELLNFIRNADVLTTTQRGVTTSTDTGTFSSADTHTLATNPTLVKNIRSVTRGTLLTYGDDYTVNFVTGVISFTSTQDGSYTIIYDQGSTDSIYPDFPRDNLKISDYPRIAIDFSGIPADAFGIGGNELISNPRIVMVVYSNSVSEIDGYTQTIKDDMKTNSKLFFYLRYTKLTFIGPIIESPDRSAEIMHRNMDYEIMFQTH</sequence>
<organism evidence="1">
    <name type="scientific">marine sediment metagenome</name>
    <dbReference type="NCBI Taxonomy" id="412755"/>
    <lineage>
        <taxon>unclassified sequences</taxon>
        <taxon>metagenomes</taxon>
        <taxon>ecological metagenomes</taxon>
    </lineage>
</organism>
<gene>
    <name evidence="1" type="ORF">LCGC14_2268940</name>
</gene>
<accession>A0A0F9FSJ9</accession>